<evidence type="ECO:0000256" key="3">
    <source>
        <dbReference type="ARBA" id="ARBA00022729"/>
    </source>
</evidence>
<keyword evidence="2" id="KW-0812">Transmembrane</keyword>
<dbReference type="GO" id="GO:0007165">
    <property type="term" value="P:signal transduction"/>
    <property type="evidence" value="ECO:0007669"/>
    <property type="project" value="InterPro"/>
</dbReference>
<accession>A0A6J8E3H1</accession>
<evidence type="ECO:0000313" key="7">
    <source>
        <dbReference type="EMBL" id="CAC5413571.1"/>
    </source>
</evidence>
<feature type="domain" description="TIR" evidence="6">
    <location>
        <begin position="11"/>
        <end position="149"/>
    </location>
</feature>
<keyword evidence="5" id="KW-0472">Membrane</keyword>
<comment type="subcellular location">
    <subcellularLocation>
        <location evidence="1">Membrane</location>
    </subcellularLocation>
</comment>
<dbReference type="SUPFAM" id="SSF52200">
    <property type="entry name" value="Toll/Interleukin receptor TIR domain"/>
    <property type="match status" value="1"/>
</dbReference>
<name>A0A6J8E3H1_MYTCO</name>
<dbReference type="GO" id="GO:0005886">
    <property type="term" value="C:plasma membrane"/>
    <property type="evidence" value="ECO:0007669"/>
    <property type="project" value="TreeGrafter"/>
</dbReference>
<protein>
    <submittedName>
        <fullName evidence="7">TLR13</fullName>
    </submittedName>
</protein>
<evidence type="ECO:0000313" key="8">
    <source>
        <dbReference type="Proteomes" id="UP000507470"/>
    </source>
</evidence>
<keyword evidence="8" id="KW-1185">Reference proteome</keyword>
<dbReference type="EMBL" id="CACVKT020008152">
    <property type="protein sequence ID" value="CAC5413571.1"/>
    <property type="molecule type" value="Genomic_DNA"/>
</dbReference>
<dbReference type="Gene3D" id="3.40.50.10140">
    <property type="entry name" value="Toll/interleukin-1 receptor homology (TIR) domain"/>
    <property type="match status" value="1"/>
</dbReference>
<evidence type="ECO:0000256" key="4">
    <source>
        <dbReference type="ARBA" id="ARBA00022989"/>
    </source>
</evidence>
<dbReference type="Proteomes" id="UP000507470">
    <property type="component" value="Unassembled WGS sequence"/>
</dbReference>
<evidence type="ECO:0000256" key="5">
    <source>
        <dbReference type="ARBA" id="ARBA00023136"/>
    </source>
</evidence>
<dbReference type="OrthoDB" id="9982425at2759"/>
<reference evidence="7 8" key="1">
    <citation type="submission" date="2020-06" db="EMBL/GenBank/DDBJ databases">
        <authorList>
            <person name="Li R."/>
            <person name="Bekaert M."/>
        </authorList>
    </citation>
    <scope>NUCLEOTIDE SEQUENCE [LARGE SCALE GENOMIC DNA]</scope>
    <source>
        <strain evidence="8">wild</strain>
    </source>
</reference>
<dbReference type="PANTHER" id="PTHR24365">
    <property type="entry name" value="TOLL-LIKE RECEPTOR"/>
    <property type="match status" value="1"/>
</dbReference>
<dbReference type="SMART" id="SM00255">
    <property type="entry name" value="TIR"/>
    <property type="match status" value="1"/>
</dbReference>
<keyword evidence="4" id="KW-1133">Transmembrane helix</keyword>
<sequence length="169" mass="20214">MKNYKELVQEYTNDAFISYIHTDLEWVKQFHENLNNMGFKLCMDAKELIAGNGIAENVINAIYSSRKVIFIMTRDFLKSTWGSYEMKMTRMHAFQKEREDMVIIVLKDKIKVTDMPDILKSMWFKITCIQWPNDDNLPYNTEEMFYEKMKINLQKMKETTLLYSRNSVT</sequence>
<keyword evidence="3" id="KW-0732">Signal</keyword>
<proteinExistence type="predicted"/>
<dbReference type="PROSITE" id="PS50104">
    <property type="entry name" value="TIR"/>
    <property type="match status" value="1"/>
</dbReference>
<evidence type="ECO:0000256" key="1">
    <source>
        <dbReference type="ARBA" id="ARBA00004370"/>
    </source>
</evidence>
<dbReference type="GO" id="GO:0038023">
    <property type="term" value="F:signaling receptor activity"/>
    <property type="evidence" value="ECO:0007669"/>
    <property type="project" value="TreeGrafter"/>
</dbReference>
<evidence type="ECO:0000256" key="2">
    <source>
        <dbReference type="ARBA" id="ARBA00022692"/>
    </source>
</evidence>
<organism evidence="7 8">
    <name type="scientific">Mytilus coruscus</name>
    <name type="common">Sea mussel</name>
    <dbReference type="NCBI Taxonomy" id="42192"/>
    <lineage>
        <taxon>Eukaryota</taxon>
        <taxon>Metazoa</taxon>
        <taxon>Spiralia</taxon>
        <taxon>Lophotrochozoa</taxon>
        <taxon>Mollusca</taxon>
        <taxon>Bivalvia</taxon>
        <taxon>Autobranchia</taxon>
        <taxon>Pteriomorphia</taxon>
        <taxon>Mytilida</taxon>
        <taxon>Mytiloidea</taxon>
        <taxon>Mytilidae</taxon>
        <taxon>Mytilinae</taxon>
        <taxon>Mytilus</taxon>
    </lineage>
</organism>
<dbReference type="Pfam" id="PF13676">
    <property type="entry name" value="TIR_2"/>
    <property type="match status" value="1"/>
</dbReference>
<dbReference type="InterPro" id="IPR035897">
    <property type="entry name" value="Toll_tir_struct_dom_sf"/>
</dbReference>
<dbReference type="AlphaFoldDB" id="A0A6J8E3H1"/>
<dbReference type="PANTHER" id="PTHR24365:SF541">
    <property type="entry name" value="PROTEIN TOLL-RELATED"/>
    <property type="match status" value="1"/>
</dbReference>
<dbReference type="InterPro" id="IPR000157">
    <property type="entry name" value="TIR_dom"/>
</dbReference>
<evidence type="ECO:0000259" key="6">
    <source>
        <dbReference type="PROSITE" id="PS50104"/>
    </source>
</evidence>
<gene>
    <name evidence="7" type="ORF">MCOR_46451</name>
</gene>